<dbReference type="Proteomes" id="UP000762676">
    <property type="component" value="Unassembled WGS sequence"/>
</dbReference>
<feature type="region of interest" description="Disordered" evidence="1">
    <location>
        <begin position="197"/>
        <end position="246"/>
    </location>
</feature>
<gene>
    <name evidence="2" type="ORF">ElyMa_000975000</name>
</gene>
<feature type="region of interest" description="Disordered" evidence="1">
    <location>
        <begin position="59"/>
        <end position="106"/>
    </location>
</feature>
<proteinExistence type="predicted"/>
<dbReference type="EMBL" id="BMAT01001969">
    <property type="protein sequence ID" value="GFR96652.1"/>
    <property type="molecule type" value="Genomic_DNA"/>
</dbReference>
<protein>
    <submittedName>
        <fullName evidence="2">Uncharacterized protein</fullName>
    </submittedName>
</protein>
<name>A0AAV4HEP1_9GAST</name>
<reference evidence="2 3" key="1">
    <citation type="journal article" date="2021" name="Elife">
        <title>Chloroplast acquisition without the gene transfer in kleptoplastic sea slugs, Plakobranchus ocellatus.</title>
        <authorList>
            <person name="Maeda T."/>
            <person name="Takahashi S."/>
            <person name="Yoshida T."/>
            <person name="Shimamura S."/>
            <person name="Takaki Y."/>
            <person name="Nagai Y."/>
            <person name="Toyoda A."/>
            <person name="Suzuki Y."/>
            <person name="Arimoto A."/>
            <person name="Ishii H."/>
            <person name="Satoh N."/>
            <person name="Nishiyama T."/>
            <person name="Hasebe M."/>
            <person name="Maruyama T."/>
            <person name="Minagawa J."/>
            <person name="Obokata J."/>
            <person name="Shigenobu S."/>
        </authorList>
    </citation>
    <scope>NUCLEOTIDE SEQUENCE [LARGE SCALE GENOMIC DNA]</scope>
</reference>
<evidence type="ECO:0000313" key="3">
    <source>
        <dbReference type="Proteomes" id="UP000762676"/>
    </source>
</evidence>
<feature type="compositionally biased region" description="Basic and acidic residues" evidence="1">
    <location>
        <begin position="205"/>
        <end position="219"/>
    </location>
</feature>
<evidence type="ECO:0000313" key="2">
    <source>
        <dbReference type="EMBL" id="GFR96652.1"/>
    </source>
</evidence>
<keyword evidence="3" id="KW-1185">Reference proteome</keyword>
<evidence type="ECO:0000256" key="1">
    <source>
        <dbReference type="SAM" id="MobiDB-lite"/>
    </source>
</evidence>
<feature type="compositionally biased region" description="Low complexity" evidence="1">
    <location>
        <begin position="88"/>
        <end position="97"/>
    </location>
</feature>
<dbReference type="AlphaFoldDB" id="A0AAV4HEP1"/>
<accession>A0AAV4HEP1</accession>
<organism evidence="2 3">
    <name type="scientific">Elysia marginata</name>
    <dbReference type="NCBI Taxonomy" id="1093978"/>
    <lineage>
        <taxon>Eukaryota</taxon>
        <taxon>Metazoa</taxon>
        <taxon>Spiralia</taxon>
        <taxon>Lophotrochozoa</taxon>
        <taxon>Mollusca</taxon>
        <taxon>Gastropoda</taxon>
        <taxon>Heterobranchia</taxon>
        <taxon>Euthyneura</taxon>
        <taxon>Panpulmonata</taxon>
        <taxon>Sacoglossa</taxon>
        <taxon>Placobranchoidea</taxon>
        <taxon>Plakobranchidae</taxon>
        <taxon>Elysia</taxon>
    </lineage>
</organism>
<comment type="caution">
    <text evidence="2">The sequence shown here is derived from an EMBL/GenBank/DDBJ whole genome shotgun (WGS) entry which is preliminary data.</text>
</comment>
<sequence>MSVVVIVQARGWATTAKVKPTTFTNFQPQVIVAKGHVGPHWPCDVRSVNIQTLTNNEAHKRSLQSPWRSDAAKHKLRQSVISDQNTAPPSRSSQSSPGQGGVKDPNAEVVLRFSRRRLARSPVILFQSDHCMTSLSAADDRDNLAQPVARIKHKLPRTLQSIVTDTDKPGRGSRSDGSSHVMNIHEVWQADRSRCTTLRQRSTTRGREGEREVGREAKLSARSSWTPLVPPPYPTDQLTRPNRGWT</sequence>
<feature type="compositionally biased region" description="Polar residues" evidence="1">
    <location>
        <begin position="236"/>
        <end position="246"/>
    </location>
</feature>